<keyword evidence="2" id="KW-1185">Reference proteome</keyword>
<accession>A0A9P7RTJ0</accession>
<dbReference type="EMBL" id="CM032187">
    <property type="protein sequence ID" value="KAG7089474.1"/>
    <property type="molecule type" value="Genomic_DNA"/>
</dbReference>
<evidence type="ECO:0000313" key="1">
    <source>
        <dbReference type="EMBL" id="KAG7089474.1"/>
    </source>
</evidence>
<dbReference type="GeneID" id="66080231"/>
<sequence length="94" mass="10539">MSMFSAMIATLCVNHSDLREPPSPPPDLSDLAFNERYLYGFPIPQPCIRRFEKDPSFERDPKLYGPHIGPNPDAMTIVLVLVLVLQADRVTGVI</sequence>
<proteinExistence type="predicted"/>
<protein>
    <submittedName>
        <fullName evidence="1">Uncharacterized protein</fullName>
    </submittedName>
</protein>
<dbReference type="RefSeq" id="XP_043005944.1">
    <property type="nucleotide sequence ID" value="XM_043156159.1"/>
</dbReference>
<reference evidence="1" key="1">
    <citation type="journal article" date="2021" name="Genome Biol. Evol.">
        <title>The assembled and annotated genome of the fairy-ring fungus Marasmius oreades.</title>
        <authorList>
            <person name="Hiltunen M."/>
            <person name="Ament-Velasquez S.L."/>
            <person name="Johannesson H."/>
        </authorList>
    </citation>
    <scope>NUCLEOTIDE SEQUENCE</scope>
    <source>
        <strain evidence="1">03SP1</strain>
    </source>
</reference>
<dbReference type="AlphaFoldDB" id="A0A9P7RTJ0"/>
<evidence type="ECO:0000313" key="2">
    <source>
        <dbReference type="Proteomes" id="UP001049176"/>
    </source>
</evidence>
<dbReference type="KEGG" id="more:E1B28_011156"/>
<name>A0A9P7RTJ0_9AGAR</name>
<organism evidence="1 2">
    <name type="scientific">Marasmius oreades</name>
    <name type="common">fairy-ring Marasmius</name>
    <dbReference type="NCBI Taxonomy" id="181124"/>
    <lineage>
        <taxon>Eukaryota</taxon>
        <taxon>Fungi</taxon>
        <taxon>Dikarya</taxon>
        <taxon>Basidiomycota</taxon>
        <taxon>Agaricomycotina</taxon>
        <taxon>Agaricomycetes</taxon>
        <taxon>Agaricomycetidae</taxon>
        <taxon>Agaricales</taxon>
        <taxon>Marasmiineae</taxon>
        <taxon>Marasmiaceae</taxon>
        <taxon>Marasmius</taxon>
    </lineage>
</organism>
<comment type="caution">
    <text evidence="1">The sequence shown here is derived from an EMBL/GenBank/DDBJ whole genome shotgun (WGS) entry which is preliminary data.</text>
</comment>
<gene>
    <name evidence="1" type="ORF">E1B28_011156</name>
</gene>
<dbReference type="Proteomes" id="UP001049176">
    <property type="component" value="Chromosome 7"/>
</dbReference>